<gene>
    <name evidence="1" type="ORF">EKE94_07870</name>
</gene>
<keyword evidence="2" id="KW-1185">Reference proteome</keyword>
<dbReference type="InterPro" id="IPR021955">
    <property type="entry name" value="DUF3572"/>
</dbReference>
<proteinExistence type="predicted"/>
<organism evidence="1 2">
    <name type="scientific">Mesobaculum littorinae</name>
    <dbReference type="NCBI Taxonomy" id="2486419"/>
    <lineage>
        <taxon>Bacteria</taxon>
        <taxon>Pseudomonadati</taxon>
        <taxon>Pseudomonadota</taxon>
        <taxon>Alphaproteobacteria</taxon>
        <taxon>Rhodobacterales</taxon>
        <taxon>Roseobacteraceae</taxon>
        <taxon>Mesobaculum</taxon>
    </lineage>
</organism>
<dbReference type="Proteomes" id="UP000285908">
    <property type="component" value="Unassembled WGS sequence"/>
</dbReference>
<accession>A0A438AJM2</accession>
<dbReference type="RefSeq" id="WP_127906039.1">
    <property type="nucleotide sequence ID" value="NZ_RQXX01000002.1"/>
</dbReference>
<dbReference type="OrthoDB" id="7356934at2"/>
<dbReference type="AlphaFoldDB" id="A0A438AJM2"/>
<sequence length="92" mass="9804">MTEDQAETIAAQALGWLASDPDLMGVFLGASGMSIDDLRGGAGSPEILGAVLDFVCMDDDWVVRFCDDTGRRYEDPARARAVLAGPAGMHWT</sequence>
<name>A0A438AJM2_9RHOB</name>
<evidence type="ECO:0000313" key="1">
    <source>
        <dbReference type="EMBL" id="RVV98807.1"/>
    </source>
</evidence>
<dbReference type="Pfam" id="PF12096">
    <property type="entry name" value="DUF3572"/>
    <property type="match status" value="1"/>
</dbReference>
<reference evidence="1 2" key="1">
    <citation type="submission" date="2018-11" db="EMBL/GenBank/DDBJ databases">
        <title>Mesobaculum littorinae gen. nov., sp. nov., isolated from Littorina scabra that represents a novel genus of the order Rhodobacteraceae.</title>
        <authorList>
            <person name="Li F."/>
        </authorList>
    </citation>
    <scope>NUCLEOTIDE SEQUENCE [LARGE SCALE GENOMIC DNA]</scope>
    <source>
        <strain evidence="1 2">M0103</strain>
    </source>
</reference>
<comment type="caution">
    <text evidence="1">The sequence shown here is derived from an EMBL/GenBank/DDBJ whole genome shotgun (WGS) entry which is preliminary data.</text>
</comment>
<evidence type="ECO:0000313" key="2">
    <source>
        <dbReference type="Proteomes" id="UP000285908"/>
    </source>
</evidence>
<dbReference type="EMBL" id="RQXX01000002">
    <property type="protein sequence ID" value="RVV98807.1"/>
    <property type="molecule type" value="Genomic_DNA"/>
</dbReference>
<protein>
    <submittedName>
        <fullName evidence="1">DUF3572 family protein</fullName>
    </submittedName>
</protein>